<sequence length="110" mass="12002">MATPPEPASPAAAPLDFAPLVAAVLPLDHYHRELEPLLPDLVRIVQLNDQLNGAFRRIAQRSGFAEGGEVERKHLGHDAEAVHTFFEYVYFASPAFLSTVGEWPLGGVRG</sequence>
<comment type="caution">
    <text evidence="1">The sequence shown here is derived from an EMBL/GenBank/DDBJ whole genome shotgun (WGS) entry which is preliminary data.</text>
</comment>
<dbReference type="AlphaFoldDB" id="A0A6C1K997"/>
<dbReference type="Proteomes" id="UP000305131">
    <property type="component" value="Unassembled WGS sequence"/>
</dbReference>
<dbReference type="EMBL" id="VAUP01000042">
    <property type="protein sequence ID" value="TLX40740.1"/>
    <property type="molecule type" value="Genomic_DNA"/>
</dbReference>
<gene>
    <name evidence="1" type="ORF">FBQ73_22095</name>
</gene>
<accession>A0A6C1K997</accession>
<protein>
    <submittedName>
        <fullName evidence="1">Uncharacterized protein</fullName>
    </submittedName>
</protein>
<name>A0A6C1K997_XANAU</name>
<dbReference type="RefSeq" id="WP_138401652.1">
    <property type="nucleotide sequence ID" value="NZ_JBAFVI010000014.1"/>
</dbReference>
<reference evidence="1 2" key="1">
    <citation type="submission" date="2019-05" db="EMBL/GenBank/DDBJ databases">
        <authorList>
            <person name="Zhou X."/>
        </authorList>
    </citation>
    <scope>NUCLEOTIDE SEQUENCE [LARGE SCALE GENOMIC DNA]</scope>
    <source>
        <strain evidence="1 2">DSM 432</strain>
    </source>
</reference>
<evidence type="ECO:0000313" key="1">
    <source>
        <dbReference type="EMBL" id="TLX40740.1"/>
    </source>
</evidence>
<organism evidence="1 2">
    <name type="scientific">Xanthobacter autotrophicus</name>
    <dbReference type="NCBI Taxonomy" id="280"/>
    <lineage>
        <taxon>Bacteria</taxon>
        <taxon>Pseudomonadati</taxon>
        <taxon>Pseudomonadota</taxon>
        <taxon>Alphaproteobacteria</taxon>
        <taxon>Hyphomicrobiales</taxon>
        <taxon>Xanthobacteraceae</taxon>
        <taxon>Xanthobacter</taxon>
    </lineage>
</organism>
<dbReference type="GeneID" id="95776151"/>
<evidence type="ECO:0000313" key="2">
    <source>
        <dbReference type="Proteomes" id="UP000305131"/>
    </source>
</evidence>
<proteinExistence type="predicted"/>
<dbReference type="OrthoDB" id="8448735at2"/>